<dbReference type="AlphaFoldDB" id="A0A482VXV4"/>
<dbReference type="PANTHER" id="PTHR15832:SF2">
    <property type="entry name" value="SH2 DOMAIN-CONTAINING PROTEIN"/>
    <property type="match status" value="1"/>
</dbReference>
<proteinExistence type="predicted"/>
<dbReference type="Gene3D" id="2.30.29.30">
    <property type="entry name" value="Pleckstrin-homology domain (PH domain)/Phosphotyrosine-binding domain (PTB)"/>
    <property type="match status" value="1"/>
</dbReference>
<evidence type="ECO:0000313" key="2">
    <source>
        <dbReference type="Proteomes" id="UP000292052"/>
    </source>
</evidence>
<reference evidence="1 2" key="1">
    <citation type="submission" date="2017-03" db="EMBL/GenBank/DDBJ databases">
        <title>Genome of the blue death feigning beetle - Asbolus verrucosus.</title>
        <authorList>
            <person name="Rider S.D."/>
        </authorList>
    </citation>
    <scope>NUCLEOTIDE SEQUENCE [LARGE SCALE GENOMIC DNA]</scope>
    <source>
        <strain evidence="1">Butters</strain>
        <tissue evidence="1">Head and leg muscle</tissue>
    </source>
</reference>
<gene>
    <name evidence="1" type="ORF">BDFB_014763</name>
</gene>
<dbReference type="OrthoDB" id="10013007at2759"/>
<dbReference type="InterPro" id="IPR011993">
    <property type="entry name" value="PH-like_dom_sf"/>
</dbReference>
<comment type="caution">
    <text evidence="1">The sequence shown here is derived from an EMBL/GenBank/DDBJ whole genome shotgun (WGS) entry which is preliminary data.</text>
</comment>
<dbReference type="SUPFAM" id="SSF50729">
    <property type="entry name" value="PH domain-like"/>
    <property type="match status" value="1"/>
</dbReference>
<evidence type="ECO:0000313" key="1">
    <source>
        <dbReference type="EMBL" id="RZC37620.1"/>
    </source>
</evidence>
<dbReference type="PANTHER" id="PTHR15832">
    <property type="entry name" value="SHC (SRC HOMOLOGY DOMAIN C-TERMINAL) ADAPTOR HOMOLOG"/>
    <property type="match status" value="1"/>
</dbReference>
<dbReference type="Proteomes" id="UP000292052">
    <property type="component" value="Unassembled WGS sequence"/>
</dbReference>
<keyword evidence="2" id="KW-1185">Reference proteome</keyword>
<sequence length="74" mass="8294">MAHALRRISYATCDPEHRLFSFLAREPKGHFNQQYCHSFISRSAEQVSDNIAIDNSVVNAIFITHSSAAGVCKQ</sequence>
<organism evidence="1 2">
    <name type="scientific">Asbolus verrucosus</name>
    <name type="common">Desert ironclad beetle</name>
    <dbReference type="NCBI Taxonomy" id="1661398"/>
    <lineage>
        <taxon>Eukaryota</taxon>
        <taxon>Metazoa</taxon>
        <taxon>Ecdysozoa</taxon>
        <taxon>Arthropoda</taxon>
        <taxon>Hexapoda</taxon>
        <taxon>Insecta</taxon>
        <taxon>Pterygota</taxon>
        <taxon>Neoptera</taxon>
        <taxon>Endopterygota</taxon>
        <taxon>Coleoptera</taxon>
        <taxon>Polyphaga</taxon>
        <taxon>Cucujiformia</taxon>
        <taxon>Tenebrionidae</taxon>
        <taxon>Pimeliinae</taxon>
        <taxon>Asbolus</taxon>
    </lineage>
</organism>
<name>A0A482VXV4_ASBVE</name>
<accession>A0A482VXV4</accession>
<protein>
    <recommendedName>
        <fullName evidence="3">PID domain-containing protein</fullName>
    </recommendedName>
</protein>
<dbReference type="EMBL" id="QDEB01050918">
    <property type="protein sequence ID" value="RZC37620.1"/>
    <property type="molecule type" value="Genomic_DNA"/>
</dbReference>
<evidence type="ECO:0008006" key="3">
    <source>
        <dbReference type="Google" id="ProtNLM"/>
    </source>
</evidence>